<evidence type="ECO:0000256" key="4">
    <source>
        <dbReference type="ARBA" id="ARBA00022692"/>
    </source>
</evidence>
<dbReference type="KEGG" id="aagg:ETAA8_64470"/>
<keyword evidence="5" id="KW-1133">Transmembrane helix</keyword>
<dbReference type="Gene3D" id="3.30.420.270">
    <property type="match status" value="1"/>
</dbReference>
<accession>A0A517YM48</accession>
<name>A0A517YM48_9BACT</name>
<keyword evidence="7" id="KW-0653">Protein transport</keyword>
<keyword evidence="3" id="KW-1003">Cell membrane</keyword>
<organism evidence="8 9">
    <name type="scientific">Anatilimnocola aggregata</name>
    <dbReference type="NCBI Taxonomy" id="2528021"/>
    <lineage>
        <taxon>Bacteria</taxon>
        <taxon>Pseudomonadati</taxon>
        <taxon>Planctomycetota</taxon>
        <taxon>Planctomycetia</taxon>
        <taxon>Pirellulales</taxon>
        <taxon>Pirellulaceae</taxon>
        <taxon>Anatilimnocola</taxon>
    </lineage>
</organism>
<dbReference type="EMBL" id="CP036274">
    <property type="protein sequence ID" value="QDU31294.1"/>
    <property type="molecule type" value="Genomic_DNA"/>
</dbReference>
<dbReference type="Proteomes" id="UP000315017">
    <property type="component" value="Chromosome"/>
</dbReference>
<reference evidence="8 9" key="1">
    <citation type="submission" date="2019-02" db="EMBL/GenBank/DDBJ databases">
        <title>Deep-cultivation of Planctomycetes and their phenomic and genomic characterization uncovers novel biology.</title>
        <authorList>
            <person name="Wiegand S."/>
            <person name="Jogler M."/>
            <person name="Boedeker C."/>
            <person name="Pinto D."/>
            <person name="Vollmers J."/>
            <person name="Rivas-Marin E."/>
            <person name="Kohn T."/>
            <person name="Peeters S.H."/>
            <person name="Heuer A."/>
            <person name="Rast P."/>
            <person name="Oberbeckmann S."/>
            <person name="Bunk B."/>
            <person name="Jeske O."/>
            <person name="Meyerdierks A."/>
            <person name="Storesund J.E."/>
            <person name="Kallscheuer N."/>
            <person name="Luecker S."/>
            <person name="Lage O.M."/>
            <person name="Pohl T."/>
            <person name="Merkel B.J."/>
            <person name="Hornburger P."/>
            <person name="Mueller R.-W."/>
            <person name="Bruemmer F."/>
            <person name="Labrenz M."/>
            <person name="Spormann A.M."/>
            <person name="Op den Camp H."/>
            <person name="Overmann J."/>
            <person name="Amann R."/>
            <person name="Jetten M.S.M."/>
            <person name="Mascher T."/>
            <person name="Medema M.H."/>
            <person name="Devos D.P."/>
            <person name="Kaster A.-K."/>
            <person name="Ovreas L."/>
            <person name="Rohde M."/>
            <person name="Galperin M.Y."/>
            <person name="Jogler C."/>
        </authorList>
    </citation>
    <scope>NUCLEOTIDE SEQUENCE [LARGE SCALE GENOMIC DNA]</scope>
    <source>
        <strain evidence="8 9">ETA_A8</strain>
    </source>
</reference>
<dbReference type="Pfam" id="PF02472">
    <property type="entry name" value="ExbD"/>
    <property type="match status" value="1"/>
</dbReference>
<dbReference type="AlphaFoldDB" id="A0A517YM48"/>
<keyword evidence="7" id="KW-0813">Transport</keyword>
<dbReference type="PANTHER" id="PTHR30558">
    <property type="entry name" value="EXBD MEMBRANE COMPONENT OF PMF-DRIVEN MACROMOLECULE IMPORT SYSTEM"/>
    <property type="match status" value="1"/>
</dbReference>
<dbReference type="OrthoDB" id="9801500at2"/>
<evidence type="ECO:0000256" key="6">
    <source>
        <dbReference type="ARBA" id="ARBA00023136"/>
    </source>
</evidence>
<dbReference type="GO" id="GO:0015031">
    <property type="term" value="P:protein transport"/>
    <property type="evidence" value="ECO:0007669"/>
    <property type="project" value="UniProtKB-KW"/>
</dbReference>
<comment type="similarity">
    <text evidence="2 7">Belongs to the ExbD/TolR family.</text>
</comment>
<evidence type="ECO:0000256" key="1">
    <source>
        <dbReference type="ARBA" id="ARBA00004162"/>
    </source>
</evidence>
<dbReference type="GO" id="GO:0005886">
    <property type="term" value="C:plasma membrane"/>
    <property type="evidence" value="ECO:0007669"/>
    <property type="project" value="UniProtKB-SubCell"/>
</dbReference>
<evidence type="ECO:0000256" key="2">
    <source>
        <dbReference type="ARBA" id="ARBA00005811"/>
    </source>
</evidence>
<evidence type="ECO:0000313" key="8">
    <source>
        <dbReference type="EMBL" id="QDU31294.1"/>
    </source>
</evidence>
<gene>
    <name evidence="8" type="ORF">ETAA8_64470</name>
</gene>
<sequence length="148" mass="15876">MKIARRTMKADVPSTAMGDIAFNLLIFFVILARAQDDSHIQWKPAQVANLENNKGGRVTVVIDVDGKIFLNGQQRSESELSGAIGEELGDAPAGERTVMLKVDKDVTAPRFEPVIEAISQAGGELIHILEQDQSAQQPVASPASSPSP</sequence>
<evidence type="ECO:0000256" key="7">
    <source>
        <dbReference type="RuleBase" id="RU003879"/>
    </source>
</evidence>
<evidence type="ECO:0000256" key="3">
    <source>
        <dbReference type="ARBA" id="ARBA00022475"/>
    </source>
</evidence>
<evidence type="ECO:0000313" key="9">
    <source>
        <dbReference type="Proteomes" id="UP000315017"/>
    </source>
</evidence>
<evidence type="ECO:0000256" key="5">
    <source>
        <dbReference type="ARBA" id="ARBA00022989"/>
    </source>
</evidence>
<dbReference type="PANTHER" id="PTHR30558:SF3">
    <property type="entry name" value="BIOPOLYMER TRANSPORT PROTEIN EXBD-RELATED"/>
    <property type="match status" value="1"/>
</dbReference>
<protein>
    <submittedName>
        <fullName evidence="8">Biopolymer transport protein ExbD/TolR</fullName>
    </submittedName>
</protein>
<keyword evidence="9" id="KW-1185">Reference proteome</keyword>
<dbReference type="GO" id="GO:0022857">
    <property type="term" value="F:transmembrane transporter activity"/>
    <property type="evidence" value="ECO:0007669"/>
    <property type="project" value="InterPro"/>
</dbReference>
<comment type="subcellular location">
    <subcellularLocation>
        <location evidence="1">Cell membrane</location>
        <topology evidence="1">Single-pass membrane protein</topology>
    </subcellularLocation>
    <subcellularLocation>
        <location evidence="7">Cell membrane</location>
        <topology evidence="7">Single-pass type II membrane protein</topology>
    </subcellularLocation>
</comment>
<keyword evidence="6" id="KW-0472">Membrane</keyword>
<proteinExistence type="inferred from homology"/>
<dbReference type="RefSeq" id="WP_145098198.1">
    <property type="nucleotide sequence ID" value="NZ_CP036274.1"/>
</dbReference>
<keyword evidence="4 7" id="KW-0812">Transmembrane</keyword>
<dbReference type="InterPro" id="IPR003400">
    <property type="entry name" value="ExbD"/>
</dbReference>